<dbReference type="Pfam" id="PF01609">
    <property type="entry name" value="DDE_Tnp_1"/>
    <property type="match status" value="1"/>
</dbReference>
<sequence length="380" mass="43467">MLTHDRINQYRDNIFGHDMHAKRVHSLANATHGVIQKGSLAIHTIGKGLATAKKLKPKSSIKQVDRLLSNPKLNVWSLFTSWVPYVVGARKQIVVSLDWTEFDSDEHSSIVLSIQTKHGRNTPLLWKTHRRHGLKGNRNHYEDELLVKLREVIPQDVRVTVVADRGFGDTALFGFIQHELHFDFIIRIKSNIKVTDASGALFPIKAWLLPSGQTKTLKHVQITGNRQDVARVICCKKKDMKEAWHLASSRNDLASCKILTLYGKRWGIETTFRDIKNDRFGMGMSATYTRSPTRIDRLFLLSAITIGLLTLLGKAGEDADLENILKVNTSKTRTDSLFRQGCEYYELLPGMREEWAKPLMDNFNRYLEQHHIYRSIFGII</sequence>
<proteinExistence type="predicted"/>
<dbReference type="Proteomes" id="UP001203423">
    <property type="component" value="Unassembled WGS sequence"/>
</dbReference>
<dbReference type="InterPro" id="IPR012337">
    <property type="entry name" value="RNaseH-like_sf"/>
</dbReference>
<dbReference type="Gene3D" id="3.90.350.10">
    <property type="entry name" value="Transposase Inhibitor Protein From Tn5, Chain A, domain 1"/>
    <property type="match status" value="1"/>
</dbReference>
<evidence type="ECO:0000313" key="3">
    <source>
        <dbReference type="Proteomes" id="UP001203423"/>
    </source>
</evidence>
<dbReference type="NCBIfam" id="NF033591">
    <property type="entry name" value="transpos_IS4_2"/>
    <property type="match status" value="1"/>
</dbReference>
<organism evidence="2 3">
    <name type="scientific">Shewanella surugensis</name>
    <dbReference type="NCBI Taxonomy" id="212020"/>
    <lineage>
        <taxon>Bacteria</taxon>
        <taxon>Pseudomonadati</taxon>
        <taxon>Pseudomonadota</taxon>
        <taxon>Gammaproteobacteria</taxon>
        <taxon>Alteromonadales</taxon>
        <taxon>Shewanellaceae</taxon>
        <taxon>Shewanella</taxon>
    </lineage>
</organism>
<dbReference type="InterPro" id="IPR002559">
    <property type="entry name" value="Transposase_11"/>
</dbReference>
<dbReference type="RefSeq" id="WP_248942443.1">
    <property type="nucleotide sequence ID" value="NZ_JAKIKS010000123.1"/>
</dbReference>
<feature type="domain" description="Transposase IS4-like" evidence="1">
    <location>
        <begin position="137"/>
        <end position="303"/>
    </location>
</feature>
<dbReference type="SUPFAM" id="SSF53098">
    <property type="entry name" value="Ribonuclease H-like"/>
    <property type="match status" value="1"/>
</dbReference>
<name>A0ABT0LH36_9GAMM</name>
<dbReference type="InterPro" id="IPR047658">
    <property type="entry name" value="IS4-like_transpos"/>
</dbReference>
<dbReference type="PANTHER" id="PTHR35404">
    <property type="entry name" value="TRANSPOSASE OF TN10"/>
    <property type="match status" value="1"/>
</dbReference>
<dbReference type="PANTHER" id="PTHR35404:SF8">
    <property type="entry name" value="TRANSPOSASE OF TN10"/>
    <property type="match status" value="1"/>
</dbReference>
<evidence type="ECO:0000313" key="2">
    <source>
        <dbReference type="EMBL" id="MCL1127022.1"/>
    </source>
</evidence>
<accession>A0ABT0LH36</accession>
<reference evidence="2 3" key="1">
    <citation type="submission" date="2022-01" db="EMBL/GenBank/DDBJ databases">
        <title>Whole genome-based taxonomy of the Shewanellaceae.</title>
        <authorList>
            <person name="Martin-Rodriguez A.J."/>
        </authorList>
    </citation>
    <scope>NUCLEOTIDE SEQUENCE [LARGE SCALE GENOMIC DNA]</scope>
    <source>
        <strain evidence="2 3">DSM 17177</strain>
    </source>
</reference>
<evidence type="ECO:0000259" key="1">
    <source>
        <dbReference type="Pfam" id="PF01609"/>
    </source>
</evidence>
<protein>
    <submittedName>
        <fullName evidence="2">IS4 family transposase</fullName>
    </submittedName>
</protein>
<comment type="caution">
    <text evidence="2">The sequence shown here is derived from an EMBL/GenBank/DDBJ whole genome shotgun (WGS) entry which is preliminary data.</text>
</comment>
<keyword evidence="3" id="KW-1185">Reference proteome</keyword>
<gene>
    <name evidence="2" type="ORF">L2764_21725</name>
</gene>
<dbReference type="EMBL" id="JAKIKS010000123">
    <property type="protein sequence ID" value="MCL1127022.1"/>
    <property type="molecule type" value="Genomic_DNA"/>
</dbReference>